<feature type="binding site" evidence="14">
    <location>
        <position position="361"/>
    </location>
    <ligand>
        <name>Ca(2+)</name>
        <dbReference type="ChEBI" id="CHEBI:29108"/>
        <label>1</label>
    </ligand>
</feature>
<feature type="disulfide bond" evidence="15">
    <location>
        <begin position="508"/>
        <end position="532"/>
    </location>
</feature>
<reference evidence="21" key="1">
    <citation type="journal article" date="2013" name="Genome Biol.">
        <title>Draft genome of the mountain pine beetle, Dendroctonus ponderosae Hopkins, a major forest pest.</title>
        <authorList>
            <person name="Keeling C.I."/>
            <person name="Yuen M.M."/>
            <person name="Liao N.Y."/>
            <person name="Docking T.R."/>
            <person name="Chan S.K."/>
            <person name="Taylor G.A."/>
            <person name="Palmquist D.L."/>
            <person name="Jackman S.D."/>
            <person name="Nguyen A."/>
            <person name="Li M."/>
            <person name="Henderson H."/>
            <person name="Janes J.K."/>
            <person name="Zhao Y."/>
            <person name="Pandoh P."/>
            <person name="Moore R."/>
            <person name="Sperling F.A."/>
            <person name="Huber D.P."/>
            <person name="Birol I."/>
            <person name="Jones S.J."/>
            <person name="Bohlmann J."/>
        </authorList>
    </citation>
    <scope>NUCLEOTIDE SEQUENCE</scope>
</reference>
<dbReference type="InterPro" id="IPR002870">
    <property type="entry name" value="Peptidase_M12B_N"/>
</dbReference>
<feature type="active site" evidence="13 16">
    <location>
        <position position="421"/>
    </location>
</feature>
<dbReference type="PRINTS" id="PR01857">
    <property type="entry name" value="ADAMTSFAMILY"/>
</dbReference>
<evidence type="ECO:0000256" key="16">
    <source>
        <dbReference type="PROSITE-ProRule" id="PRU00276"/>
    </source>
</evidence>
<dbReference type="InterPro" id="IPR036383">
    <property type="entry name" value="TSP1_rpt_sf"/>
</dbReference>
<keyword evidence="21" id="KW-1185">Reference proteome</keyword>
<dbReference type="FunFam" id="3.40.390.10:FF:000001">
    <property type="entry name" value="A disintegrin and metalloproteinase with thrombospondin motifs 1"/>
    <property type="match status" value="1"/>
</dbReference>
<dbReference type="PROSITE" id="PS50215">
    <property type="entry name" value="ADAM_MEPRO"/>
    <property type="match status" value="1"/>
</dbReference>
<dbReference type="SUPFAM" id="SSF55486">
    <property type="entry name" value="Metalloproteases ('zincins'), catalytic domain"/>
    <property type="match status" value="1"/>
</dbReference>
<dbReference type="InterPro" id="IPR024079">
    <property type="entry name" value="MetalloPept_cat_dom_sf"/>
</dbReference>
<proteinExistence type="predicted"/>
<dbReference type="InterPro" id="IPR001590">
    <property type="entry name" value="Peptidase_M12B"/>
</dbReference>
<dbReference type="EnsemblMetazoa" id="XM_019912694.1">
    <property type="protein sequence ID" value="XP_019768253.1"/>
    <property type="gene ID" value="LOC109543139"/>
</dbReference>
<dbReference type="InterPro" id="IPR013273">
    <property type="entry name" value="ADAMTS/ADAMTS-like"/>
</dbReference>
<evidence type="ECO:0000256" key="6">
    <source>
        <dbReference type="ARBA" id="ARBA00022729"/>
    </source>
</evidence>
<evidence type="ECO:0000256" key="12">
    <source>
        <dbReference type="ARBA" id="ARBA00023180"/>
    </source>
</evidence>
<feature type="binding site" evidence="14">
    <location>
        <position position="368"/>
    </location>
    <ligand>
        <name>Ca(2+)</name>
        <dbReference type="ChEBI" id="CHEBI:29108"/>
        <label>1</label>
    </ligand>
</feature>
<evidence type="ECO:0000256" key="14">
    <source>
        <dbReference type="PIRSR" id="PIRSR613273-2"/>
    </source>
</evidence>
<feature type="disulfide bond" evidence="15">
    <location>
        <begin position="350"/>
        <end position="404"/>
    </location>
</feature>
<keyword evidence="11 15" id="KW-1015">Disulfide bond</keyword>
<feature type="disulfide bond" evidence="15">
    <location>
        <begin position="527"/>
        <end position="557"/>
    </location>
</feature>
<accession>A0AAR5Q4W3</accession>
<evidence type="ECO:0000256" key="13">
    <source>
        <dbReference type="PIRSR" id="PIRSR613273-1"/>
    </source>
</evidence>
<feature type="disulfide bond" evidence="15">
    <location>
        <begin position="379"/>
        <end position="386"/>
    </location>
</feature>
<comment type="subcellular location">
    <subcellularLocation>
        <location evidence="1">Secreted</location>
        <location evidence="1">Extracellular space</location>
        <location evidence="1">Extracellular matrix</location>
    </subcellularLocation>
</comment>
<dbReference type="Pfam" id="PF05986">
    <property type="entry name" value="ADAMTS_spacer1"/>
    <property type="match status" value="1"/>
</dbReference>
<evidence type="ECO:0000313" key="20">
    <source>
        <dbReference type="EnsemblMetazoa" id="XP_019768252.1"/>
    </source>
</evidence>
<evidence type="ECO:0000256" key="3">
    <source>
        <dbReference type="ARBA" id="ARBA00022530"/>
    </source>
</evidence>
<feature type="disulfide bond" evidence="15">
    <location>
        <begin position="551"/>
        <end position="562"/>
    </location>
</feature>
<keyword evidence="5 14" id="KW-0479">Metal-binding</keyword>
<dbReference type="GO" id="GO:0046872">
    <property type="term" value="F:metal ion binding"/>
    <property type="evidence" value="ECO:0007669"/>
    <property type="project" value="UniProtKB-KW"/>
</dbReference>
<feature type="binding site" evidence="14 16">
    <location>
        <position position="420"/>
    </location>
    <ligand>
        <name>Zn(2+)</name>
        <dbReference type="ChEBI" id="CHEBI:29105"/>
        <note>catalytic</note>
    </ligand>
</feature>
<feature type="binding site" evidence="14">
    <location>
        <position position="483"/>
    </location>
    <ligand>
        <name>Ca(2+)</name>
        <dbReference type="ChEBI" id="CHEBI:29108"/>
        <label>1</label>
    </ligand>
</feature>
<keyword evidence="14" id="KW-0106">Calcium</keyword>
<dbReference type="AlphaFoldDB" id="A0AAR5Q4W3"/>
<evidence type="ECO:0000256" key="8">
    <source>
        <dbReference type="ARBA" id="ARBA00022801"/>
    </source>
</evidence>
<reference evidence="20" key="2">
    <citation type="submission" date="2024-08" db="UniProtKB">
        <authorList>
            <consortium name="EnsemblMetazoa"/>
        </authorList>
    </citation>
    <scope>IDENTIFICATION</scope>
</reference>
<dbReference type="PANTHER" id="PTHR13723">
    <property type="entry name" value="ADAMTS A DISINTEGRIN AND METALLOPROTEASE WITH THROMBOSPONDIN MOTIFS PROTEASE"/>
    <property type="match status" value="1"/>
</dbReference>
<dbReference type="Pfam" id="PF19030">
    <property type="entry name" value="TSP1_ADAMTS"/>
    <property type="match status" value="2"/>
</dbReference>
<evidence type="ECO:0000256" key="18">
    <source>
        <dbReference type="SAM" id="SignalP"/>
    </source>
</evidence>
<feature type="chain" id="PRO_5044712661" description="Peptidase M12B domain-containing protein" evidence="18">
    <location>
        <begin position="22"/>
        <end position="988"/>
    </location>
</feature>
<dbReference type="Pfam" id="PF00090">
    <property type="entry name" value="TSP_1"/>
    <property type="match status" value="1"/>
</dbReference>
<dbReference type="Gene3D" id="2.20.100.10">
    <property type="entry name" value="Thrombospondin type-1 (TSP1) repeat"/>
    <property type="match status" value="2"/>
</dbReference>
<feature type="disulfide bond" evidence="15">
    <location>
        <begin position="398"/>
        <end position="480"/>
    </location>
</feature>
<dbReference type="GO" id="GO:0030198">
    <property type="term" value="P:extracellular matrix organization"/>
    <property type="evidence" value="ECO:0007669"/>
    <property type="project" value="InterPro"/>
</dbReference>
<dbReference type="InterPro" id="IPR045371">
    <property type="entry name" value="ADAMTS_CR_3"/>
</dbReference>
<sequence>MGPPTMGPGGFVLWVLTGTFCAGLIFEKPVYQGLYTNQLWEAHQTIPIKVKENGDVSHDLNHHHSNTEEFVRFNLSIFDEEHHLILTPSVEFLAPSFVVEWRSKERHVRRKPKETSKICHYQGFVRGDPHSRVAISACNGLAGMIQLKKGKYFVEPAYHPDKSIVPGHKHLIYKRSAVINSIPDTKLAKKRKKKKKKKFHHQSNCGTRDPKRLTEIEWQKQLGKVKVQEKKHKHSKAQKKFKIASIKHSRMKTLKYKHINNVRERRSISQPHFVETAIVADSSMGEFHQDGDIETYILTLMNMVSSFYQDPSIGNYIKVAVVKIFLLDYLSDEPEFNSTTNADVTLKNFCKWQRDLNPKDDSDPQHHDVAILLTRKDICARQDTPCGTLGVAHIGGMCKASRSCSVNEDSGITSAHTIAHEMGHNFGMLHDTEKIGCKRKVGNKVHIMTPAFEADAVQVSWSNCSRREVTNFLDKGLGSCLQDKPEENTEYEYPKLPAGAMYNANYQCRLQFGTPDATVCTQLDEICSRLWCTVNDSCTTLLRPAAPGTYCAKHKWCQDQKCVPMMDPPVAIDGGWGEWGSWSECSRTCGSGVSIMSRECDHPMPTAGGKFCVGERKRYKICNTDPCPEGEPTYRALQCSWYDNKTYEGKKYEWQPYFDQADPCQLYCSDANETIIVPWGDYAADGTPCNVVSRDVCISGICKKVGCDWVVDSTSEEDECGICQGDGTKCDIIQGEYKKQSGVTGYREIVVIPSGARNIFVAENDQSENYIGLENAVEKKYYLNGKRHITLPGEYNVAGAQALYEREHNLEKIRIPGPIHEPILVSIFFRGKVYNPGVTWKYSIWKPEVTKQVKYEWIMEEWSQCSATCGGGTQYSKPLCQESTVSPVAADLEGPNIVAEEMCLDMTKPEKMVRTCNDDPCPYKWWVGPWQTCPSTCYDGGKKPMRRRNVMCMDGQEMALQDQYCDRGAKPHEYEPCKKLLPCAAYER</sequence>
<feature type="disulfide bond" evidence="15">
    <location>
        <begin position="600"/>
        <end position="612"/>
    </location>
</feature>
<feature type="binding site" evidence="14">
    <location>
        <position position="275"/>
    </location>
    <ligand>
        <name>Ca(2+)</name>
        <dbReference type="ChEBI" id="CHEBI:29108"/>
        <label>2</label>
    </ligand>
</feature>
<feature type="binding site" evidence="14">
    <location>
        <position position="480"/>
    </location>
    <ligand>
        <name>Ca(2+)</name>
        <dbReference type="ChEBI" id="CHEBI:29108"/>
        <label>1</label>
    </ligand>
</feature>
<dbReference type="EnsemblMetazoa" id="XM_019912693.1">
    <property type="protein sequence ID" value="XP_019768252.1"/>
    <property type="gene ID" value="LOC109543139"/>
</dbReference>
<dbReference type="GO" id="GO:0006508">
    <property type="term" value="P:proteolysis"/>
    <property type="evidence" value="ECO:0007669"/>
    <property type="project" value="UniProtKB-KW"/>
</dbReference>
<dbReference type="InterPro" id="IPR050439">
    <property type="entry name" value="ADAMTS_ADAMTS-like"/>
</dbReference>
<keyword evidence="7" id="KW-0677">Repeat</keyword>
<evidence type="ECO:0000256" key="4">
    <source>
        <dbReference type="ARBA" id="ARBA00022670"/>
    </source>
</evidence>
<dbReference type="GO" id="GO:0031012">
    <property type="term" value="C:extracellular matrix"/>
    <property type="evidence" value="ECO:0007669"/>
    <property type="project" value="TreeGrafter"/>
</dbReference>
<dbReference type="GO" id="GO:0004222">
    <property type="term" value="F:metalloendopeptidase activity"/>
    <property type="evidence" value="ECO:0007669"/>
    <property type="project" value="InterPro"/>
</dbReference>
<feature type="binding site" evidence="14">
    <location>
        <position position="483"/>
    </location>
    <ligand>
        <name>Ca(2+)</name>
        <dbReference type="ChEBI" id="CHEBI:29108"/>
        <label>2</label>
    </ligand>
</feature>
<feature type="binding site" evidence="14">
    <location>
        <position position="361"/>
    </location>
    <ligand>
        <name>Ca(2+)</name>
        <dbReference type="ChEBI" id="CHEBI:29108"/>
        <label>2</label>
    </ligand>
</feature>
<keyword evidence="12" id="KW-0325">Glycoprotein</keyword>
<dbReference type="InterPro" id="IPR041645">
    <property type="entry name" value="ADAMTS_CR_2"/>
</dbReference>
<dbReference type="FunFam" id="2.60.120.830:FF:000001">
    <property type="entry name" value="A disintegrin and metalloproteinase with thrombospondin motifs 1"/>
    <property type="match status" value="1"/>
</dbReference>
<evidence type="ECO:0000256" key="1">
    <source>
        <dbReference type="ARBA" id="ARBA00004498"/>
    </source>
</evidence>
<evidence type="ECO:0000256" key="2">
    <source>
        <dbReference type="ARBA" id="ARBA00022525"/>
    </source>
</evidence>
<dbReference type="SUPFAM" id="SSF82895">
    <property type="entry name" value="TSP-1 type 1 repeat"/>
    <property type="match status" value="2"/>
</dbReference>
<feature type="binding site" evidence="14">
    <location>
        <position position="275"/>
    </location>
    <ligand>
        <name>Ca(2+)</name>
        <dbReference type="ChEBI" id="CHEBI:29108"/>
        <label>1</label>
    </ligand>
</feature>
<feature type="binding site" evidence="14 16">
    <location>
        <position position="424"/>
    </location>
    <ligand>
        <name>Zn(2+)</name>
        <dbReference type="ChEBI" id="CHEBI:29105"/>
        <note>catalytic</note>
    </ligand>
</feature>
<dbReference type="Pfam" id="PF19236">
    <property type="entry name" value="ADAMTS_CR_3"/>
    <property type="match status" value="1"/>
</dbReference>
<evidence type="ECO:0000313" key="21">
    <source>
        <dbReference type="Proteomes" id="UP000019118"/>
    </source>
</evidence>
<dbReference type="InterPro" id="IPR010294">
    <property type="entry name" value="ADAMTS_spacer1"/>
</dbReference>
<evidence type="ECO:0000256" key="17">
    <source>
        <dbReference type="SAM" id="MobiDB-lite"/>
    </source>
</evidence>
<comment type="caution">
    <text evidence="16">Lacks conserved residue(s) required for the propagation of feature annotation.</text>
</comment>
<keyword evidence="3" id="KW-0272">Extracellular matrix</keyword>
<dbReference type="EnsemblMetazoa" id="XM_019912692.1">
    <property type="protein sequence ID" value="XP_019768251.1"/>
    <property type="gene ID" value="LOC109543139"/>
</dbReference>
<dbReference type="Pfam" id="PF17771">
    <property type="entry name" value="ADAMTS_CR_2"/>
    <property type="match status" value="1"/>
</dbReference>
<feature type="disulfide bond" evidence="15">
    <location>
        <begin position="585"/>
        <end position="622"/>
    </location>
</feature>
<keyword evidence="8" id="KW-0378">Hydrolase</keyword>
<dbReference type="PROSITE" id="PS50092">
    <property type="entry name" value="TSP1"/>
    <property type="match status" value="2"/>
</dbReference>
<comment type="cofactor">
    <cofactor evidence="14">
        <name>Zn(2+)</name>
        <dbReference type="ChEBI" id="CHEBI:29105"/>
    </cofactor>
    <text evidence="14">Binds 1 zinc ion per subunit.</text>
</comment>
<keyword evidence="4" id="KW-0645">Protease</keyword>
<keyword evidence="10" id="KW-0482">Metalloprotease</keyword>
<dbReference type="SMART" id="SM00209">
    <property type="entry name" value="TSP1"/>
    <property type="match status" value="3"/>
</dbReference>
<evidence type="ECO:0000256" key="10">
    <source>
        <dbReference type="ARBA" id="ARBA00023049"/>
    </source>
</evidence>
<dbReference type="CDD" id="cd04273">
    <property type="entry name" value="ZnMc_ADAMTS_like"/>
    <property type="match status" value="1"/>
</dbReference>
<evidence type="ECO:0000259" key="19">
    <source>
        <dbReference type="PROSITE" id="PS50215"/>
    </source>
</evidence>
<dbReference type="PANTHER" id="PTHR13723:SF200">
    <property type="entry name" value="ADAM METALLOPEPTIDASE WITH THROMBOSPONDIN TYPE 1 MOTIF B, ISOFORM B"/>
    <property type="match status" value="1"/>
</dbReference>
<dbReference type="Pfam" id="PF01562">
    <property type="entry name" value="Pep_M12B_propep"/>
    <property type="match status" value="1"/>
</dbReference>
<keyword evidence="2" id="KW-0964">Secreted</keyword>
<feature type="compositionally biased region" description="Basic residues" evidence="17">
    <location>
        <begin position="191"/>
        <end position="201"/>
    </location>
</feature>
<feature type="disulfide bond" evidence="15">
    <location>
        <begin position="520"/>
        <end position="538"/>
    </location>
</feature>
<dbReference type="Gene3D" id="3.40.1620.60">
    <property type="match status" value="1"/>
</dbReference>
<evidence type="ECO:0000256" key="11">
    <source>
        <dbReference type="ARBA" id="ARBA00023157"/>
    </source>
</evidence>
<dbReference type="FunFam" id="2.20.100.10:FF:000006">
    <property type="entry name" value="A disintegrin and metalloproteinase with thrombospondin motifs 1"/>
    <property type="match status" value="1"/>
</dbReference>
<evidence type="ECO:0000256" key="5">
    <source>
        <dbReference type="ARBA" id="ARBA00022723"/>
    </source>
</evidence>
<organism evidence="20 21">
    <name type="scientific">Dendroctonus ponderosae</name>
    <name type="common">Mountain pine beetle</name>
    <dbReference type="NCBI Taxonomy" id="77166"/>
    <lineage>
        <taxon>Eukaryota</taxon>
        <taxon>Metazoa</taxon>
        <taxon>Ecdysozoa</taxon>
        <taxon>Arthropoda</taxon>
        <taxon>Hexapoda</taxon>
        <taxon>Insecta</taxon>
        <taxon>Pterygota</taxon>
        <taxon>Neoptera</taxon>
        <taxon>Endopterygota</taxon>
        <taxon>Coleoptera</taxon>
        <taxon>Polyphaga</taxon>
        <taxon>Cucujiformia</taxon>
        <taxon>Curculionidae</taxon>
        <taxon>Scolytinae</taxon>
        <taxon>Dendroctonus</taxon>
    </lineage>
</organism>
<dbReference type="Pfam" id="PF01421">
    <property type="entry name" value="Reprolysin"/>
    <property type="match status" value="1"/>
</dbReference>
<evidence type="ECO:0000256" key="9">
    <source>
        <dbReference type="ARBA" id="ARBA00022833"/>
    </source>
</evidence>
<name>A0AAR5Q4W3_DENPD</name>
<feature type="region of interest" description="Disordered" evidence="17">
    <location>
        <begin position="191"/>
        <end position="212"/>
    </location>
</feature>
<evidence type="ECO:0000256" key="15">
    <source>
        <dbReference type="PIRSR" id="PIRSR613273-3"/>
    </source>
</evidence>
<dbReference type="InterPro" id="IPR000884">
    <property type="entry name" value="TSP1_rpt"/>
</dbReference>
<feature type="disulfide bond" evidence="15">
    <location>
        <begin position="589"/>
        <end position="627"/>
    </location>
</feature>
<keyword evidence="6 18" id="KW-0732">Signal</keyword>
<feature type="domain" description="Peptidase M12B" evidence="19">
    <location>
        <begin position="272"/>
        <end position="485"/>
    </location>
</feature>
<feature type="binding site" evidence="14 16">
    <location>
        <position position="430"/>
    </location>
    <ligand>
        <name>Zn(2+)</name>
        <dbReference type="ChEBI" id="CHEBI:29105"/>
        <note>catalytic</note>
    </ligand>
</feature>
<feature type="signal peptide" evidence="18">
    <location>
        <begin position="1"/>
        <end position="21"/>
    </location>
</feature>
<dbReference type="Proteomes" id="UP000019118">
    <property type="component" value="Unassembled WGS sequence"/>
</dbReference>
<feature type="disulfide bond" evidence="15">
    <location>
        <begin position="437"/>
        <end position="464"/>
    </location>
</feature>
<dbReference type="Gene3D" id="2.60.120.830">
    <property type="match status" value="1"/>
</dbReference>
<dbReference type="Gene3D" id="3.40.390.10">
    <property type="entry name" value="Collagenase (Catalytic Domain)"/>
    <property type="match status" value="1"/>
</dbReference>
<protein>
    <recommendedName>
        <fullName evidence="19">Peptidase M12B domain-containing protein</fullName>
    </recommendedName>
</protein>
<evidence type="ECO:0000256" key="7">
    <source>
        <dbReference type="ARBA" id="ARBA00022737"/>
    </source>
</evidence>
<keyword evidence="9 14" id="KW-0862">Zinc</keyword>